<feature type="binding site" evidence="10">
    <location>
        <begin position="327"/>
        <end position="330"/>
    </location>
    <ligand>
        <name>4-CDP-2-C-methyl-D-erythritol 2-phosphate</name>
        <dbReference type="ChEBI" id="CHEBI:57919"/>
    </ligand>
</feature>
<keyword evidence="4" id="KW-0808">Transferase</keyword>
<dbReference type="GO" id="GO:0016114">
    <property type="term" value="P:terpenoid biosynthetic process"/>
    <property type="evidence" value="ECO:0007669"/>
    <property type="project" value="InterPro"/>
</dbReference>
<comment type="similarity">
    <text evidence="10 11">Belongs to the IspF family.</text>
</comment>
<dbReference type="Pfam" id="PF01128">
    <property type="entry name" value="IspD"/>
    <property type="match status" value="1"/>
</dbReference>
<protein>
    <recommendedName>
        <fullName evidence="3 10">2-C-methyl-D-erythritol 2,4-cyclodiphosphate synthase</fullName>
        <shortName evidence="10">MECDP-synthase</shortName>
        <shortName evidence="10">MECPP-synthase</shortName>
        <shortName evidence="10">MECPS</shortName>
        <ecNumber evidence="3 10">4.6.1.12</ecNumber>
    </recommendedName>
</protein>
<feature type="site" description="Transition state stabilizer" evidence="10">
    <location>
        <position position="328"/>
    </location>
</feature>
<comment type="caution">
    <text evidence="10">Lacks conserved residue(s) required for the propagation of feature annotation.</text>
</comment>
<evidence type="ECO:0000256" key="7">
    <source>
        <dbReference type="ARBA" id="ARBA00023229"/>
    </source>
</evidence>
<dbReference type="NCBIfam" id="TIGR00151">
    <property type="entry name" value="ispF"/>
    <property type="match status" value="1"/>
</dbReference>
<evidence type="ECO:0000313" key="14">
    <source>
        <dbReference type="Proteomes" id="UP000824200"/>
    </source>
</evidence>
<evidence type="ECO:0000256" key="3">
    <source>
        <dbReference type="ARBA" id="ARBA00012579"/>
    </source>
</evidence>
<dbReference type="SUPFAM" id="SSF53448">
    <property type="entry name" value="Nucleotide-diphospho-sugar transferases"/>
    <property type="match status" value="1"/>
</dbReference>
<evidence type="ECO:0000256" key="11">
    <source>
        <dbReference type="RuleBase" id="RU004395"/>
    </source>
</evidence>
<dbReference type="InterPro" id="IPR034683">
    <property type="entry name" value="IspD/TarI"/>
</dbReference>
<comment type="catalytic activity">
    <reaction evidence="1 10 11">
        <text>4-CDP-2-C-methyl-D-erythritol 2-phosphate = 2-C-methyl-D-erythritol 2,4-cyclic diphosphate + CMP</text>
        <dbReference type="Rhea" id="RHEA:23864"/>
        <dbReference type="ChEBI" id="CHEBI:57919"/>
        <dbReference type="ChEBI" id="CHEBI:58483"/>
        <dbReference type="ChEBI" id="CHEBI:60377"/>
        <dbReference type="EC" id="4.6.1.12"/>
    </reaction>
</comment>
<feature type="binding site" evidence="10">
    <location>
        <position position="203"/>
    </location>
    <ligand>
        <name>a divalent metal cation</name>
        <dbReference type="ChEBI" id="CHEBI:60240"/>
    </ligand>
</feature>
<evidence type="ECO:0000256" key="1">
    <source>
        <dbReference type="ARBA" id="ARBA00000200"/>
    </source>
</evidence>
<feature type="site" description="Transition state stabilizer" evidence="10">
    <location>
        <position position="229"/>
    </location>
</feature>
<feature type="binding site" evidence="10">
    <location>
        <begin position="229"/>
        <end position="230"/>
    </location>
    <ligand>
        <name>4-CDP-2-C-methyl-D-erythritol 2-phosphate</name>
        <dbReference type="ChEBI" id="CHEBI:57919"/>
    </ligand>
</feature>
<dbReference type="Proteomes" id="UP000824200">
    <property type="component" value="Unassembled WGS sequence"/>
</dbReference>
<feature type="binding site" evidence="10">
    <location>
        <begin position="251"/>
        <end position="253"/>
    </location>
    <ligand>
        <name>4-CDP-2-C-methyl-D-erythritol 2-phosphate</name>
        <dbReference type="ChEBI" id="CHEBI:57919"/>
    </ligand>
</feature>
<evidence type="ECO:0000256" key="9">
    <source>
        <dbReference type="ARBA" id="ARBA00023268"/>
    </source>
</evidence>
<dbReference type="InterPro" id="IPR036571">
    <property type="entry name" value="MECDP_synthase_sf"/>
</dbReference>
<gene>
    <name evidence="10" type="primary">ispF</name>
    <name evidence="13" type="ORF">IAC95_00425</name>
</gene>
<dbReference type="InterPro" id="IPR029044">
    <property type="entry name" value="Nucleotide-diphossugar_trans"/>
</dbReference>
<dbReference type="AlphaFoldDB" id="A0A9D1J7J0"/>
<dbReference type="EMBL" id="DVHL01000005">
    <property type="protein sequence ID" value="HIR65346.1"/>
    <property type="molecule type" value="Genomic_DNA"/>
</dbReference>
<dbReference type="Pfam" id="PF02542">
    <property type="entry name" value="YgbB"/>
    <property type="match status" value="1"/>
</dbReference>
<dbReference type="GO" id="GO:0046872">
    <property type="term" value="F:metal ion binding"/>
    <property type="evidence" value="ECO:0007669"/>
    <property type="project" value="UniProtKB-KW"/>
</dbReference>
<dbReference type="GO" id="GO:0019288">
    <property type="term" value="P:isopentenyl diphosphate biosynthetic process, methylerythritol 4-phosphate pathway"/>
    <property type="evidence" value="ECO:0007669"/>
    <property type="project" value="UniProtKB-UniRule"/>
</dbReference>
<dbReference type="GO" id="GO:0008685">
    <property type="term" value="F:2-C-methyl-D-erythritol 2,4-cyclodiphosphate synthase activity"/>
    <property type="evidence" value="ECO:0007669"/>
    <property type="project" value="UniProtKB-UniRule"/>
</dbReference>
<evidence type="ECO:0000256" key="5">
    <source>
        <dbReference type="ARBA" id="ARBA00022695"/>
    </source>
</evidence>
<keyword evidence="8 10" id="KW-0456">Lyase</keyword>
<comment type="caution">
    <text evidence="13">The sequence shown here is derived from an EMBL/GenBank/DDBJ whole genome shotgun (WGS) entry which is preliminary data.</text>
</comment>
<comment type="cofactor">
    <cofactor evidence="10">
        <name>a divalent metal cation</name>
        <dbReference type="ChEBI" id="CHEBI:60240"/>
    </cofactor>
    <text evidence="10">Binds 1 divalent metal cation per subunit.</text>
</comment>
<dbReference type="SUPFAM" id="SSF69765">
    <property type="entry name" value="IpsF-like"/>
    <property type="match status" value="1"/>
</dbReference>
<dbReference type="InterPro" id="IPR003526">
    <property type="entry name" value="MECDP_synthase"/>
</dbReference>
<evidence type="ECO:0000259" key="12">
    <source>
        <dbReference type="Pfam" id="PF02542"/>
    </source>
</evidence>
<feature type="binding site" evidence="10">
    <location>
        <position position="237"/>
    </location>
    <ligand>
        <name>a divalent metal cation</name>
        <dbReference type="ChEBI" id="CHEBI:60240"/>
    </ligand>
</feature>
<feature type="binding site" evidence="10">
    <location>
        <position position="205"/>
    </location>
    <ligand>
        <name>a divalent metal cation</name>
        <dbReference type="ChEBI" id="CHEBI:60240"/>
    </ligand>
</feature>
<feature type="binding site" evidence="10">
    <location>
        <begin position="203"/>
        <end position="205"/>
    </location>
    <ligand>
        <name>4-CDP-2-C-methyl-D-erythritol 2-phosphate</name>
        <dbReference type="ChEBI" id="CHEBI:57919"/>
    </ligand>
</feature>
<keyword evidence="7 10" id="KW-0414">Isoprene biosynthesis</keyword>
<dbReference type="InterPro" id="IPR020555">
    <property type="entry name" value="MECDP_synthase_CS"/>
</dbReference>
<dbReference type="Gene3D" id="3.30.1330.50">
    <property type="entry name" value="2-C-methyl-D-erythritol 2,4-cyclodiphosphate synthase"/>
    <property type="match status" value="1"/>
</dbReference>
<comment type="pathway">
    <text evidence="2 10">Isoprenoid biosynthesis; isopentenyl diphosphate biosynthesis via DXP pathway; isopentenyl diphosphate from 1-deoxy-D-xylulose 5-phosphate: step 4/6.</text>
</comment>
<sequence>MKSVIIVAGGASKRFGKNKLKEEIFDKSVLQHSVDAFLGIADEIIVVGKYSVCGAKCVKAGSTRNKSVRNGVKAVSPQCTLLAIHDGARPFVSRSLVQKLFDEAQKFGSAVPCLPVTDTLWENTDGVAQRRERNNFFTVQTPQVFHYEKLVCALQNFPKDFPDESTLFSQAYGEVHFVEGERSNRKLTVAQDLPVYRIGNGFDVHAFGEGNGFVLGGVHIPFDKKLLGHSDADVLCHAICDAVLSASGNKDIGWQFPDTDDAYLGADSMKLLEQCVALAEKSDFCVENVSAVVICQRPKIAPYLDEMAQKLATVLKIASSCVNISATTTEKLGALGNGDGIACQATVLLSQKL</sequence>
<reference evidence="13" key="2">
    <citation type="journal article" date="2021" name="PeerJ">
        <title>Extensive microbial diversity within the chicken gut microbiome revealed by metagenomics and culture.</title>
        <authorList>
            <person name="Gilroy R."/>
            <person name="Ravi A."/>
            <person name="Getino M."/>
            <person name="Pursley I."/>
            <person name="Horton D.L."/>
            <person name="Alikhan N.F."/>
            <person name="Baker D."/>
            <person name="Gharbi K."/>
            <person name="Hall N."/>
            <person name="Watson M."/>
            <person name="Adriaenssens E.M."/>
            <person name="Foster-Nyarko E."/>
            <person name="Jarju S."/>
            <person name="Secka A."/>
            <person name="Antonio M."/>
            <person name="Oren A."/>
            <person name="Chaudhuri R.R."/>
            <person name="La Ragione R."/>
            <person name="Hildebrand F."/>
            <person name="Pallen M.J."/>
        </authorList>
    </citation>
    <scope>NUCLEOTIDE SEQUENCE</scope>
    <source>
        <strain evidence="13">CHK121-14286</strain>
    </source>
</reference>
<evidence type="ECO:0000256" key="10">
    <source>
        <dbReference type="HAMAP-Rule" id="MF_00107"/>
    </source>
</evidence>
<dbReference type="HAMAP" id="MF_00107">
    <property type="entry name" value="IspF"/>
    <property type="match status" value="1"/>
</dbReference>
<evidence type="ECO:0000256" key="6">
    <source>
        <dbReference type="ARBA" id="ARBA00022723"/>
    </source>
</evidence>
<dbReference type="PANTHER" id="PTHR43181:SF1">
    <property type="entry name" value="2-C-METHYL-D-ERYTHRITOL 2,4-CYCLODIPHOSPHATE SYNTHASE, CHLOROPLASTIC"/>
    <property type="match status" value="1"/>
</dbReference>
<feature type="domain" description="2-C-methyl-D-erythritol 2,4-cyclodiphosphate synthase" evidence="12">
    <location>
        <begin position="197"/>
        <end position="349"/>
    </location>
</feature>
<dbReference type="PANTHER" id="PTHR43181">
    <property type="entry name" value="2-C-METHYL-D-ERYTHRITOL 2,4-CYCLODIPHOSPHATE SYNTHASE, CHLOROPLASTIC"/>
    <property type="match status" value="1"/>
</dbReference>
<accession>A0A9D1J7J0</accession>
<keyword evidence="5" id="KW-0548">Nucleotidyltransferase</keyword>
<keyword evidence="6 10" id="KW-0479">Metal-binding</keyword>
<dbReference type="Gene3D" id="3.90.550.10">
    <property type="entry name" value="Spore Coat Polysaccharide Biosynthesis Protein SpsA, Chain A"/>
    <property type="match status" value="1"/>
</dbReference>
<comment type="function">
    <text evidence="10">Involved in the biosynthesis of isopentenyl diphosphate (IPP) and dimethylallyl diphosphate (DMAPP), two major building blocks of isoprenoid compounds. Catalyzes the conversion of 4-diphosphocytidyl-2-C-methyl-D-erythritol 2-phosphate (CDP-ME2P) to 2-C-methyl-D-erythritol 2,4-cyclodiphosphate (ME-CPP) with a corresponding release of cytidine 5-monophosphate (CMP).</text>
</comment>
<dbReference type="CDD" id="cd02516">
    <property type="entry name" value="CDP-ME_synthetase"/>
    <property type="match status" value="1"/>
</dbReference>
<evidence type="ECO:0000256" key="4">
    <source>
        <dbReference type="ARBA" id="ARBA00022679"/>
    </source>
</evidence>
<evidence type="ECO:0000256" key="8">
    <source>
        <dbReference type="ARBA" id="ARBA00023239"/>
    </source>
</evidence>
<dbReference type="EC" id="4.6.1.12" evidence="3 10"/>
<dbReference type="CDD" id="cd00554">
    <property type="entry name" value="MECDP_synthase"/>
    <property type="match status" value="1"/>
</dbReference>
<feature type="binding site" evidence="10">
    <location>
        <begin position="256"/>
        <end position="260"/>
    </location>
    <ligand>
        <name>4-CDP-2-C-methyl-D-erythritol 2-phosphate</name>
        <dbReference type="ChEBI" id="CHEBI:57919"/>
    </ligand>
</feature>
<organism evidence="13 14">
    <name type="scientific">Candidatus Fimimonas gallinarum</name>
    <dbReference type="NCBI Taxonomy" id="2840821"/>
    <lineage>
        <taxon>Bacteria</taxon>
        <taxon>Pseudomonadati</taxon>
        <taxon>Myxococcota</taxon>
        <taxon>Myxococcia</taxon>
        <taxon>Myxococcales</taxon>
        <taxon>Cystobacterineae</taxon>
        <taxon>Myxococcaceae</taxon>
        <taxon>Myxococcaceae incertae sedis</taxon>
        <taxon>Candidatus Fimimonas</taxon>
    </lineage>
</organism>
<evidence type="ECO:0000313" key="13">
    <source>
        <dbReference type="EMBL" id="HIR65346.1"/>
    </source>
</evidence>
<evidence type="ECO:0000256" key="2">
    <source>
        <dbReference type="ARBA" id="ARBA00004709"/>
    </source>
</evidence>
<name>A0A9D1J7J0_9BACT</name>
<reference evidence="13" key="1">
    <citation type="submission" date="2020-10" db="EMBL/GenBank/DDBJ databases">
        <authorList>
            <person name="Gilroy R."/>
        </authorList>
    </citation>
    <scope>NUCLEOTIDE SEQUENCE</scope>
    <source>
        <strain evidence="13">CHK121-14286</strain>
    </source>
</reference>
<comment type="subunit">
    <text evidence="10">Homotrimer.</text>
</comment>
<proteinExistence type="inferred from homology"/>
<dbReference type="PROSITE" id="PS01350">
    <property type="entry name" value="ISPF"/>
    <property type="match status" value="1"/>
</dbReference>
<keyword evidence="9" id="KW-0511">Multifunctional enzyme</keyword>
<dbReference type="GO" id="GO:0070567">
    <property type="term" value="F:cytidylyltransferase activity"/>
    <property type="evidence" value="ECO:0007669"/>
    <property type="project" value="InterPro"/>
</dbReference>